<proteinExistence type="predicted"/>
<feature type="compositionally biased region" description="Basic residues" evidence="1">
    <location>
        <begin position="144"/>
        <end position="161"/>
    </location>
</feature>
<dbReference type="AlphaFoldDB" id="A0A6J4MXN6"/>
<feature type="non-terminal residue" evidence="2">
    <location>
        <position position="161"/>
    </location>
</feature>
<gene>
    <name evidence="2" type="ORF">AVDCRST_MAG64-169</name>
</gene>
<feature type="region of interest" description="Disordered" evidence="1">
    <location>
        <begin position="1"/>
        <end position="161"/>
    </location>
</feature>
<sequence length="161" mass="18165">EIGWTQASGRELRRDRHGGRAVGGRGRVEPARPLDGRLARGRGDGRAHRARAVLPHRPPPARRQRRRQRRGRAGGPGGAAPPRAVAADAGRGHRRQQQGRHRLGPRPAAQRRPDAHRPRRHLLAGRHLVLPAAQERPARYGDRVRRRRRPHRRVPPRPGRV</sequence>
<protein>
    <submittedName>
        <fullName evidence="2">Uncharacterized protein</fullName>
    </submittedName>
</protein>
<dbReference type="EMBL" id="CADCUQ010000001">
    <property type="protein sequence ID" value="CAA9371653.1"/>
    <property type="molecule type" value="Genomic_DNA"/>
</dbReference>
<feature type="compositionally biased region" description="Basic and acidic residues" evidence="1">
    <location>
        <begin position="26"/>
        <end position="47"/>
    </location>
</feature>
<evidence type="ECO:0000313" key="2">
    <source>
        <dbReference type="EMBL" id="CAA9371653.1"/>
    </source>
</evidence>
<accession>A0A6J4MXN6</accession>
<feature type="non-terminal residue" evidence="2">
    <location>
        <position position="1"/>
    </location>
</feature>
<name>A0A6J4MXN6_9BACT</name>
<evidence type="ECO:0000256" key="1">
    <source>
        <dbReference type="SAM" id="MobiDB-lite"/>
    </source>
</evidence>
<reference evidence="2" key="1">
    <citation type="submission" date="2020-02" db="EMBL/GenBank/DDBJ databases">
        <authorList>
            <person name="Meier V. D."/>
        </authorList>
    </citation>
    <scope>NUCLEOTIDE SEQUENCE</scope>
    <source>
        <strain evidence="2">AVDCRST_MAG64</strain>
    </source>
</reference>
<feature type="compositionally biased region" description="Basic residues" evidence="1">
    <location>
        <begin position="59"/>
        <end position="72"/>
    </location>
</feature>
<organism evidence="2">
    <name type="scientific">uncultured Phycisphaerae bacterium</name>
    <dbReference type="NCBI Taxonomy" id="904963"/>
    <lineage>
        <taxon>Bacteria</taxon>
        <taxon>Pseudomonadati</taxon>
        <taxon>Planctomycetota</taxon>
        <taxon>Phycisphaerae</taxon>
        <taxon>environmental samples</taxon>
    </lineage>
</organism>
<feature type="compositionally biased region" description="Basic residues" evidence="1">
    <location>
        <begin position="92"/>
        <end position="104"/>
    </location>
</feature>
<feature type="compositionally biased region" description="Low complexity" evidence="1">
    <location>
        <begin position="80"/>
        <end position="89"/>
    </location>
</feature>